<proteinExistence type="predicted"/>
<dbReference type="EMBL" id="CP029187">
    <property type="protein sequence ID" value="AWI26687.1"/>
    <property type="molecule type" value="Genomic_DNA"/>
</dbReference>
<keyword evidence="1" id="KW-1133">Transmembrane helix</keyword>
<feature type="transmembrane region" description="Helical" evidence="1">
    <location>
        <begin position="134"/>
        <end position="154"/>
    </location>
</feature>
<dbReference type="AlphaFoldDB" id="A0A2S1SK31"/>
<evidence type="ECO:0000313" key="4">
    <source>
        <dbReference type="Proteomes" id="UP000244937"/>
    </source>
</evidence>
<evidence type="ECO:0000256" key="1">
    <source>
        <dbReference type="SAM" id="Phobius"/>
    </source>
</evidence>
<evidence type="ECO:0000259" key="2">
    <source>
        <dbReference type="Pfam" id="PF07853"/>
    </source>
</evidence>
<feature type="transmembrane region" description="Helical" evidence="1">
    <location>
        <begin position="42"/>
        <end position="61"/>
    </location>
</feature>
<organism evidence="3 4">
    <name type="scientific">Flavobacterium pallidum</name>
    <dbReference type="NCBI Taxonomy" id="2172098"/>
    <lineage>
        <taxon>Bacteria</taxon>
        <taxon>Pseudomonadati</taxon>
        <taxon>Bacteroidota</taxon>
        <taxon>Flavobacteriia</taxon>
        <taxon>Flavobacteriales</taxon>
        <taxon>Flavobacteriaceae</taxon>
        <taxon>Flavobacterium</taxon>
    </lineage>
</organism>
<keyword evidence="1" id="KW-0472">Membrane</keyword>
<feature type="domain" description="DUF1648" evidence="2">
    <location>
        <begin position="50"/>
        <end position="96"/>
    </location>
</feature>
<dbReference type="Proteomes" id="UP000244937">
    <property type="component" value="Chromosome"/>
</dbReference>
<dbReference type="Pfam" id="PF07853">
    <property type="entry name" value="DUF1648"/>
    <property type="match status" value="1"/>
</dbReference>
<keyword evidence="4" id="KW-1185">Reference proteome</keyword>
<dbReference type="InterPro" id="IPR012867">
    <property type="entry name" value="DUF1648"/>
</dbReference>
<feature type="transmembrane region" description="Helical" evidence="1">
    <location>
        <begin position="12"/>
        <end position="30"/>
    </location>
</feature>
<keyword evidence="1" id="KW-0812">Transmembrane</keyword>
<feature type="transmembrane region" description="Helical" evidence="1">
    <location>
        <begin position="89"/>
        <end position="106"/>
    </location>
</feature>
<reference evidence="3 4" key="1">
    <citation type="submission" date="2018-05" db="EMBL/GenBank/DDBJ databases">
        <title>Genome sequencing of Flavobacterium sp. HYN0049.</title>
        <authorList>
            <person name="Yi H."/>
            <person name="Baek C."/>
        </authorList>
    </citation>
    <scope>NUCLEOTIDE SEQUENCE [LARGE SCALE GENOMIC DNA]</scope>
    <source>
        <strain evidence="3 4">HYN0049</strain>
    </source>
</reference>
<evidence type="ECO:0000313" key="3">
    <source>
        <dbReference type="EMBL" id="AWI26687.1"/>
    </source>
</evidence>
<protein>
    <recommendedName>
        <fullName evidence="2">DUF1648 domain-containing protein</fullName>
    </recommendedName>
</protein>
<name>A0A2S1SK31_9FLAO</name>
<accession>A0A2S1SK31</accession>
<sequence>MQFDKVSGKNFIPVAMQLFDSLYYFCYMANPKIKILLTPFDKAIESLCWLLIISIWILVFVNYPKLPDIIPIHFDLSGNADGFGAKENLFALPIVITILAIGLSFLNKFPHIFNYMAAITPGNAIRQYTLATRFIRFLKLGTVIIFGMIVFGMIRSAGGNA</sequence>
<dbReference type="KEGG" id="fpal:HYN49_12695"/>
<gene>
    <name evidence="3" type="ORF">HYN49_12695</name>
</gene>